<organism evidence="2 3">
    <name type="scientific">Rhizobium mongolense</name>
    <dbReference type="NCBI Taxonomy" id="57676"/>
    <lineage>
        <taxon>Bacteria</taxon>
        <taxon>Pseudomonadati</taxon>
        <taxon>Pseudomonadota</taxon>
        <taxon>Alphaproteobacteria</taxon>
        <taxon>Hyphomicrobiales</taxon>
        <taxon>Rhizobiaceae</taxon>
        <taxon>Rhizobium/Agrobacterium group</taxon>
        <taxon>Rhizobium</taxon>
    </lineage>
</organism>
<accession>A0ABR6IY63</accession>
<dbReference type="PANTHER" id="PTHR33627:SF1">
    <property type="entry name" value="TRANSPOSASE"/>
    <property type="match status" value="1"/>
</dbReference>
<dbReference type="Pfam" id="PF13546">
    <property type="entry name" value="DDE_5"/>
    <property type="match status" value="1"/>
</dbReference>
<dbReference type="InterPro" id="IPR039365">
    <property type="entry name" value="IS701-like"/>
</dbReference>
<dbReference type="InterPro" id="IPR038721">
    <property type="entry name" value="IS701-like_DDE_dom"/>
</dbReference>
<evidence type="ECO:0000313" key="2">
    <source>
        <dbReference type="EMBL" id="MBB4232851.1"/>
    </source>
</evidence>
<feature type="domain" description="Transposase IS701-like DDE" evidence="1">
    <location>
        <begin position="14"/>
        <end position="89"/>
    </location>
</feature>
<dbReference type="RefSeq" id="WP_376774952.1">
    <property type="nucleotide sequence ID" value="NZ_JACIFX010000019.1"/>
</dbReference>
<proteinExistence type="predicted"/>
<protein>
    <submittedName>
        <fullName evidence="2">SRSO17 transposase</fullName>
    </submittedName>
</protein>
<dbReference type="EMBL" id="JACIFX010000019">
    <property type="protein sequence ID" value="MBB4232851.1"/>
    <property type="molecule type" value="Genomic_DNA"/>
</dbReference>
<reference evidence="2 3" key="1">
    <citation type="submission" date="2020-08" db="EMBL/GenBank/DDBJ databases">
        <title>Genomic Encyclopedia of Type Strains, Phase IV (KMG-V): Genome sequencing to study the core and pangenomes of soil and plant-associated prokaryotes.</title>
        <authorList>
            <person name="Whitman W."/>
        </authorList>
    </citation>
    <scope>NUCLEOTIDE SEQUENCE [LARGE SCALE GENOMIC DNA]</scope>
    <source>
        <strain evidence="2 3">SEMIA 4087</strain>
    </source>
</reference>
<comment type="caution">
    <text evidence="2">The sequence shown here is derived from an EMBL/GenBank/DDBJ whole genome shotgun (WGS) entry which is preliminary data.</text>
</comment>
<evidence type="ECO:0000313" key="3">
    <source>
        <dbReference type="Proteomes" id="UP000551353"/>
    </source>
</evidence>
<dbReference type="Proteomes" id="UP000551353">
    <property type="component" value="Unassembled WGS sequence"/>
</dbReference>
<name>A0ABR6IY63_9HYPH</name>
<evidence type="ECO:0000259" key="1">
    <source>
        <dbReference type="Pfam" id="PF13546"/>
    </source>
</evidence>
<gene>
    <name evidence="2" type="ORF">GGD56_006750</name>
</gene>
<keyword evidence="3" id="KW-1185">Reference proteome</keyword>
<sequence>MAEQDVALTEWLKPFVEKLGHKKRRQMCPVYISGLIGPGDRKSIEPMAERLAPDRYDRLHHFISDGICDAGPLEAELAVQADRIVGGSRCISGD</sequence>
<dbReference type="PANTHER" id="PTHR33627">
    <property type="entry name" value="TRANSPOSASE"/>
    <property type="match status" value="1"/>
</dbReference>